<name>A0A7W6MAN8_9RHOB</name>
<gene>
    <name evidence="1" type="ORF">GGR93_003366</name>
</gene>
<evidence type="ECO:0000313" key="1">
    <source>
        <dbReference type="EMBL" id="MBB4175573.1"/>
    </source>
</evidence>
<sequence>MLIAYLKRILWLGRLRLRGPCGANDEFLLAATAQNLRKLAKIFPAPQQMRKALKDGRLRDVQGGTFCARNTLFVRRISPTAQCFCNAANVGFHNWIQNLFTKQRAFYKVVGILIRLMRSF</sequence>
<proteinExistence type="predicted"/>
<organism evidence="1 2">
    <name type="scientific">Sulfitobacter noctilucicola</name>
    <dbReference type="NCBI Taxonomy" id="1342301"/>
    <lineage>
        <taxon>Bacteria</taxon>
        <taxon>Pseudomonadati</taxon>
        <taxon>Pseudomonadota</taxon>
        <taxon>Alphaproteobacteria</taxon>
        <taxon>Rhodobacterales</taxon>
        <taxon>Roseobacteraceae</taxon>
        <taxon>Sulfitobacter</taxon>
    </lineage>
</organism>
<comment type="caution">
    <text evidence="1">The sequence shown here is derived from an EMBL/GenBank/DDBJ whole genome shotgun (WGS) entry which is preliminary data.</text>
</comment>
<evidence type="ECO:0000313" key="2">
    <source>
        <dbReference type="Proteomes" id="UP000565745"/>
    </source>
</evidence>
<reference evidence="1 2" key="1">
    <citation type="submission" date="2020-08" db="EMBL/GenBank/DDBJ databases">
        <title>Genomic Encyclopedia of Type Strains, Phase IV (KMG-IV): sequencing the most valuable type-strain genomes for metagenomic binning, comparative biology and taxonomic classification.</title>
        <authorList>
            <person name="Goeker M."/>
        </authorList>
    </citation>
    <scope>NUCLEOTIDE SEQUENCE [LARGE SCALE GENOMIC DNA]</scope>
    <source>
        <strain evidence="1 2">DSM 101015</strain>
    </source>
</reference>
<protein>
    <recommendedName>
        <fullName evidence="3">Transposase DDE domain-containing protein</fullName>
    </recommendedName>
</protein>
<evidence type="ECO:0008006" key="3">
    <source>
        <dbReference type="Google" id="ProtNLM"/>
    </source>
</evidence>
<keyword evidence="2" id="KW-1185">Reference proteome</keyword>
<dbReference type="EMBL" id="JACIFU010000004">
    <property type="protein sequence ID" value="MBB4175573.1"/>
    <property type="molecule type" value="Genomic_DNA"/>
</dbReference>
<dbReference type="Proteomes" id="UP000565745">
    <property type="component" value="Unassembled WGS sequence"/>
</dbReference>
<accession>A0A7W6MAN8</accession>
<dbReference type="AlphaFoldDB" id="A0A7W6MAN8"/>